<dbReference type="Pfam" id="PF22302">
    <property type="entry name" value="DUF6968"/>
    <property type="match status" value="1"/>
</dbReference>
<reference evidence="2 3" key="1">
    <citation type="submission" date="2022-11" db="EMBL/GenBank/DDBJ databases">
        <title>Minimal conservation of predation-associated metabolite biosynthetic gene clusters underscores biosynthetic potential of Myxococcota including descriptions for ten novel species: Archangium lansinium sp. nov., Myxococcus landrumus sp. nov., Nannocystis bai.</title>
        <authorList>
            <person name="Ahearne A."/>
            <person name="Stevens C."/>
            <person name="Dowd S."/>
        </authorList>
    </citation>
    <scope>NUCLEOTIDE SEQUENCE [LARGE SCALE GENOMIC DNA]</scope>
    <source>
        <strain evidence="2 3">RJM3</strain>
    </source>
</reference>
<organism evidence="2 3">
    <name type="scientific">Polyangium mundeleinium</name>
    <dbReference type="NCBI Taxonomy" id="2995306"/>
    <lineage>
        <taxon>Bacteria</taxon>
        <taxon>Pseudomonadati</taxon>
        <taxon>Myxococcota</taxon>
        <taxon>Polyangia</taxon>
        <taxon>Polyangiales</taxon>
        <taxon>Polyangiaceae</taxon>
        <taxon>Polyangium</taxon>
    </lineage>
</organism>
<dbReference type="InterPro" id="IPR054241">
    <property type="entry name" value="DUF6968"/>
</dbReference>
<comment type="caution">
    <text evidence="2">The sequence shown here is derived from an EMBL/GenBank/DDBJ whole genome shotgun (WGS) entry which is preliminary data.</text>
</comment>
<dbReference type="Proteomes" id="UP001221411">
    <property type="component" value="Unassembled WGS sequence"/>
</dbReference>
<evidence type="ECO:0000313" key="3">
    <source>
        <dbReference type="Proteomes" id="UP001221411"/>
    </source>
</evidence>
<evidence type="ECO:0000313" key="2">
    <source>
        <dbReference type="EMBL" id="MDC0743590.1"/>
    </source>
</evidence>
<sequence>MEYEIHGPGQRKVRQWVGGVDSVQALYMALVNIPVDLRGIALLLGGTMTFLDSEDLKFPPPL</sequence>
<protein>
    <recommendedName>
        <fullName evidence="1">DUF6968 domain-containing protein</fullName>
    </recommendedName>
</protein>
<gene>
    <name evidence="2" type="ORF">POL67_19845</name>
</gene>
<accession>A0ABT5ES39</accession>
<feature type="domain" description="DUF6968" evidence="1">
    <location>
        <begin position="2"/>
        <end position="59"/>
    </location>
</feature>
<dbReference type="EMBL" id="JAQNDO010000001">
    <property type="protein sequence ID" value="MDC0743590.1"/>
    <property type="molecule type" value="Genomic_DNA"/>
</dbReference>
<name>A0ABT5ES39_9BACT</name>
<evidence type="ECO:0000259" key="1">
    <source>
        <dbReference type="Pfam" id="PF22302"/>
    </source>
</evidence>
<proteinExistence type="predicted"/>
<keyword evidence="3" id="KW-1185">Reference proteome</keyword>